<accession>A0ACB7IQC8</accession>
<reference evidence="1 2" key="1">
    <citation type="journal article" date="2021" name="Appl. Environ. Microbiol.">
        <title>Genetic linkage and physical mapping for an oyster mushroom Pleurotus cornucopiae and QTL analysis for the trait cap color.</title>
        <authorList>
            <person name="Zhang Y."/>
            <person name="Gao W."/>
            <person name="Sonnenberg A."/>
            <person name="Chen Q."/>
            <person name="Zhang J."/>
            <person name="Huang C."/>
        </authorList>
    </citation>
    <scope>NUCLEOTIDE SEQUENCE [LARGE SCALE GENOMIC DNA]</scope>
    <source>
        <strain evidence="1">CCMSSC00406</strain>
    </source>
</reference>
<sequence>MPADDSRQDSGVNARPRLARDTASTDRLLSYYQSALAGKETYGESYSEHGVTPTSVKNTVRLIHHKRENSTGSSCSSSSDYSADSPLASPTNTTPSTSSSTSRVRRRSSIPSEGGEDRRRLAVVEMDAHSGKARTDKRPSPSDIRSRRGVNTRLEGLALVAPPDAAPRTYTQLTPPPTAPIVGPSVDRVSRSNDSNALHQRSASEAVVGLRHKTSRDVGIVGTSKSIPPSTNAPKLHGNQQGVNPGSLKPPIFQRPQTRSPSPGGTSDASDSSFRRNLSTPQQAPPMLAHHTTYPILTPEIGQAKQIGAPVASPVIVNINNAYSTTTRLDSPFSAPDDPKPISSPRLPVSPTMSYLRYQPGLHATAGPLPPPPKAIGLESSSPPPPRPPRLHSPPITRRRGDIDAVRQALQLPPSVSAVLASKLSSSTNHNSSPSSSATKLNPSIQPTRNANGTTSDHRESASVLSTTAIQGSHISEKPSHVREGAFPPSASSSLASTHGSMDDARSKGSNDQAVNRSKSPPPLRTQSPATMPQVPEEGPPVISLRTNATPLHGDGVSVQTSPPEPISNTKPSLDSPVSINVAPATPALDNEAYKDASSAMPPTPPAEDSGSDFGDTPSPPPKSLRNSWTANLKRFSSLPRTPSPQSKRSSTGSSLYRNRTTRTPSRSRSPSPLSTPLHHEDFLGTPHARPRPPPRIEYISPYPPAMYCGDVTCKKTALERCAGYAAKINELYVTDCGLAGWLQTSGIGLRSPKKQSNMLSASPSQSFTPQPRQTSGSSTFSEVTFPRRTDATLATDLSPRPSQDVPPTAPALPYPSLMLQPPTRSSTMISAAPSSLRSMVSPQSARTGFFASLGRRASLKKERPLPHTILTHSTNKLMKPGPASPHPRPVNLSNNPSVPGGPRAPPNRMTRASTMMVAPMTAQPSPSSETRPSSFERGAPMKRGSTMIHGPKSQHNHAPSSGDEVLDIRHDSTDFMKQVDKLSDLLPHADKAVLAGYLRRAGQDMLAIGQYLEDEKNGAIRRA</sequence>
<evidence type="ECO:0000313" key="1">
    <source>
        <dbReference type="EMBL" id="KAG9219261.1"/>
    </source>
</evidence>
<dbReference type="EMBL" id="WQMT02000009">
    <property type="protein sequence ID" value="KAG9219261.1"/>
    <property type="molecule type" value="Genomic_DNA"/>
</dbReference>
<evidence type="ECO:0000313" key="2">
    <source>
        <dbReference type="Proteomes" id="UP000824881"/>
    </source>
</evidence>
<comment type="caution">
    <text evidence="1">The sequence shown here is derived from an EMBL/GenBank/DDBJ whole genome shotgun (WGS) entry which is preliminary data.</text>
</comment>
<organism evidence="1 2">
    <name type="scientific">Pleurotus cornucopiae</name>
    <name type="common">Cornucopia mushroom</name>
    <dbReference type="NCBI Taxonomy" id="5321"/>
    <lineage>
        <taxon>Eukaryota</taxon>
        <taxon>Fungi</taxon>
        <taxon>Dikarya</taxon>
        <taxon>Basidiomycota</taxon>
        <taxon>Agaricomycotina</taxon>
        <taxon>Agaricomycetes</taxon>
        <taxon>Agaricomycetidae</taxon>
        <taxon>Agaricales</taxon>
        <taxon>Pleurotineae</taxon>
        <taxon>Pleurotaceae</taxon>
        <taxon>Pleurotus</taxon>
    </lineage>
</organism>
<dbReference type="Proteomes" id="UP000824881">
    <property type="component" value="Unassembled WGS sequence"/>
</dbReference>
<name>A0ACB7IQC8_PLECO</name>
<keyword evidence="2" id="KW-1185">Reference proteome</keyword>
<gene>
    <name evidence="1" type="ORF">CCMSSC00406_0001671</name>
</gene>
<protein>
    <submittedName>
        <fullName evidence="1">Uncharacterized protein</fullName>
    </submittedName>
</protein>
<proteinExistence type="predicted"/>